<evidence type="ECO:0000313" key="3">
    <source>
        <dbReference type="EMBL" id="OAY74975.1"/>
    </source>
</evidence>
<proteinExistence type="predicted"/>
<dbReference type="PANTHER" id="PTHR31071:SF2">
    <property type="entry name" value="ACTIN CYTOSKELETON-REGULATORY COMPLEX PAN-LIKE PROTEIN"/>
    <property type="match status" value="1"/>
</dbReference>
<evidence type="ECO:0000313" key="4">
    <source>
        <dbReference type="Proteomes" id="UP000092600"/>
    </source>
</evidence>
<sequence length="711" mass="80032">METTSSFSRSRPPPLPSPKTLASPRPLDSDLLPSRNPQLLRRRRIRNPALPGASTAAAPFGGRRSRPSTPLLRWKFDDAAEPSQPECGGKPRRRTKSAAGEAAPRVSARKLAAAIWHLRPPEVVVGSADGAGGGDEGVRLGIEPAAGHLQIQLLHKPNNTAFHYSLKNEISSPISMQLKASTPLPASAMEKATKWDPDSLTVKPLDNAYQLACKLNLLEDHESKSFISTLQLELQQARARVNGLELERQSAKKKLDQFLKKLSEEKAAWRSREHEKVRAIIDGMKGDLSRERKNRHRLEIINSKLINELSEAKLSAKRLLQDYDKERKARELIEEVCDELAKEIEEDKVEVEILKRETAKIREEVDEERRMLQMAEVWREERVQMKLIDAKLTLECKYSQLIKLQQEIEAFLREYGWKDKKDAVVKKADHLKDAIDSVKVEEIEEFTYEPPPESEDILSVFEELHPREEEEQEEYEKEIEPCYGSSSALRESEIHEVASPETDLFLENSGKLFGSKLVHNKSEIDDGSSWETISHEEEQGSSTSPGGSEPSVNKFCEESNASLSVDDWEENQKDSKLNTEIGENCCTNMKKSRKKDISISRLWRSSYSNNGDHCKRNSVEITNGRPSNGGISNGICSPEGGIDEVGRSPRSIGHWNPPDSVSQHFSRGIKGCIEWPRGAQKHSLKAKLLEARMESQKIQLRHVGVEPSPPS</sequence>
<name>A0A199VDX2_ANACO</name>
<dbReference type="PANTHER" id="PTHR31071">
    <property type="entry name" value="GB|AAF24581.1"/>
    <property type="match status" value="1"/>
</dbReference>
<feature type="compositionally biased region" description="Polar residues" evidence="2">
    <location>
        <begin position="619"/>
        <end position="630"/>
    </location>
</feature>
<gene>
    <name evidence="3" type="ORF">ACMD2_00636</name>
</gene>
<feature type="compositionally biased region" description="Low complexity" evidence="2">
    <location>
        <begin position="540"/>
        <end position="551"/>
    </location>
</feature>
<evidence type="ECO:0000256" key="2">
    <source>
        <dbReference type="SAM" id="MobiDB-lite"/>
    </source>
</evidence>
<feature type="region of interest" description="Disordered" evidence="2">
    <location>
        <begin position="613"/>
        <end position="663"/>
    </location>
</feature>
<comment type="caution">
    <text evidence="3">The sequence shown here is derived from an EMBL/GenBank/DDBJ whole genome shotgun (WGS) entry which is preliminary data.</text>
</comment>
<keyword evidence="1" id="KW-0175">Coiled coil</keyword>
<feature type="coiled-coil region" evidence="1">
    <location>
        <begin position="302"/>
        <end position="371"/>
    </location>
</feature>
<accession>A0A199VDX2</accession>
<organism evidence="3 4">
    <name type="scientific">Ananas comosus</name>
    <name type="common">Pineapple</name>
    <name type="synonym">Ananas ananas</name>
    <dbReference type="NCBI Taxonomy" id="4615"/>
    <lineage>
        <taxon>Eukaryota</taxon>
        <taxon>Viridiplantae</taxon>
        <taxon>Streptophyta</taxon>
        <taxon>Embryophyta</taxon>
        <taxon>Tracheophyta</taxon>
        <taxon>Spermatophyta</taxon>
        <taxon>Magnoliopsida</taxon>
        <taxon>Liliopsida</taxon>
        <taxon>Poales</taxon>
        <taxon>Bromeliaceae</taxon>
        <taxon>Bromelioideae</taxon>
        <taxon>Ananas</taxon>
    </lineage>
</organism>
<dbReference type="InterPro" id="IPR043424">
    <property type="entry name" value="BLT-like"/>
</dbReference>
<dbReference type="AlphaFoldDB" id="A0A199VDX2"/>
<dbReference type="STRING" id="4615.A0A199VDX2"/>
<feature type="region of interest" description="Disordered" evidence="2">
    <location>
        <begin position="1"/>
        <end position="105"/>
    </location>
</feature>
<feature type="compositionally biased region" description="Low complexity" evidence="2">
    <location>
        <begin position="1"/>
        <end position="10"/>
    </location>
</feature>
<dbReference type="Proteomes" id="UP000092600">
    <property type="component" value="Unassembled WGS sequence"/>
</dbReference>
<evidence type="ECO:0000256" key="1">
    <source>
        <dbReference type="SAM" id="Coils"/>
    </source>
</evidence>
<feature type="coiled-coil region" evidence="1">
    <location>
        <begin position="227"/>
        <end position="268"/>
    </location>
</feature>
<dbReference type="EMBL" id="LSRQ01002222">
    <property type="protein sequence ID" value="OAY74975.1"/>
    <property type="molecule type" value="Genomic_DNA"/>
</dbReference>
<reference evidence="3 4" key="1">
    <citation type="journal article" date="2016" name="DNA Res.">
        <title>The draft genome of MD-2 pineapple using hybrid error correction of long reads.</title>
        <authorList>
            <person name="Redwan R.M."/>
            <person name="Saidin A."/>
            <person name="Kumar S.V."/>
        </authorList>
    </citation>
    <scope>NUCLEOTIDE SEQUENCE [LARGE SCALE GENOMIC DNA]</scope>
    <source>
        <strain evidence="4">cv. MD2</strain>
        <tissue evidence="3">Leaf</tissue>
    </source>
</reference>
<feature type="region of interest" description="Disordered" evidence="2">
    <location>
        <begin position="524"/>
        <end position="581"/>
    </location>
</feature>
<protein>
    <submittedName>
        <fullName evidence="3">Uncharacterized protein</fullName>
    </submittedName>
</protein>